<dbReference type="CDD" id="cd00051">
    <property type="entry name" value="EFh"/>
    <property type="match status" value="1"/>
</dbReference>
<gene>
    <name evidence="2" type="ORF">ACFP3M_03125</name>
</gene>
<evidence type="ECO:0000259" key="1">
    <source>
        <dbReference type="PROSITE" id="PS50222"/>
    </source>
</evidence>
<proteinExistence type="predicted"/>
<dbReference type="Pfam" id="PF13499">
    <property type="entry name" value="EF-hand_7"/>
    <property type="match status" value="1"/>
</dbReference>
<dbReference type="PANTHER" id="PTHR23064">
    <property type="entry name" value="TROPONIN"/>
    <property type="match status" value="1"/>
</dbReference>
<dbReference type="EMBL" id="JBHSPW010000001">
    <property type="protein sequence ID" value="MFC5891811.1"/>
    <property type="molecule type" value="Genomic_DNA"/>
</dbReference>
<dbReference type="PROSITE" id="PS00018">
    <property type="entry name" value="EF_HAND_1"/>
    <property type="match status" value="2"/>
</dbReference>
<dbReference type="InterPro" id="IPR052591">
    <property type="entry name" value="CML21-like"/>
</dbReference>
<dbReference type="InterPro" id="IPR018247">
    <property type="entry name" value="EF_Hand_1_Ca_BS"/>
</dbReference>
<comment type="caution">
    <text evidence="2">The sequence shown here is derived from an EMBL/GenBank/DDBJ whole genome shotgun (WGS) entry which is preliminary data.</text>
</comment>
<accession>A0ABW1FBE8</accession>
<organism evidence="2 3">
    <name type="scientific">Streptomyces ramulosus</name>
    <dbReference type="NCBI Taxonomy" id="47762"/>
    <lineage>
        <taxon>Bacteria</taxon>
        <taxon>Bacillati</taxon>
        <taxon>Actinomycetota</taxon>
        <taxon>Actinomycetes</taxon>
        <taxon>Kitasatosporales</taxon>
        <taxon>Streptomycetaceae</taxon>
        <taxon>Streptomyces</taxon>
    </lineage>
</organism>
<evidence type="ECO:0000313" key="2">
    <source>
        <dbReference type="EMBL" id="MFC5891811.1"/>
    </source>
</evidence>
<sequence>MSNKAQERLQKRFDLYDTDNDGQIGRADLENEARRIVEAFGEPADSPRAQLLLHAYPTLFDYLSDRAGAGDTLTKDQFVQVAEEHVLAEGPAGFARVLLPSIHGMVQLADTDGDGQISPPEFQKWLQAINADTDAAAAFQAVDTDGDGQLSVQEIVDAVGRYHAGELDAPLLGV</sequence>
<feature type="domain" description="EF-hand" evidence="1">
    <location>
        <begin position="130"/>
        <end position="165"/>
    </location>
</feature>
<dbReference type="SMART" id="SM00054">
    <property type="entry name" value="EFh"/>
    <property type="match status" value="3"/>
</dbReference>
<protein>
    <submittedName>
        <fullName evidence="2">EF-hand domain-containing protein</fullName>
    </submittedName>
</protein>
<keyword evidence="3" id="KW-1185">Reference proteome</keyword>
<dbReference type="SUPFAM" id="SSF47473">
    <property type="entry name" value="EF-hand"/>
    <property type="match status" value="1"/>
</dbReference>
<dbReference type="Gene3D" id="1.10.238.10">
    <property type="entry name" value="EF-hand"/>
    <property type="match status" value="1"/>
</dbReference>
<dbReference type="InterPro" id="IPR002048">
    <property type="entry name" value="EF_hand_dom"/>
</dbReference>
<dbReference type="Proteomes" id="UP001596241">
    <property type="component" value="Unassembled WGS sequence"/>
</dbReference>
<dbReference type="Pfam" id="PF13202">
    <property type="entry name" value="EF-hand_5"/>
    <property type="match status" value="1"/>
</dbReference>
<evidence type="ECO:0000313" key="3">
    <source>
        <dbReference type="Proteomes" id="UP001596241"/>
    </source>
</evidence>
<dbReference type="PROSITE" id="PS50222">
    <property type="entry name" value="EF_HAND_2"/>
    <property type="match status" value="2"/>
</dbReference>
<dbReference type="RefSeq" id="WP_345080801.1">
    <property type="nucleotide sequence ID" value="NZ_BAAAWG010000006.1"/>
</dbReference>
<dbReference type="InterPro" id="IPR011992">
    <property type="entry name" value="EF-hand-dom_pair"/>
</dbReference>
<reference evidence="3" key="1">
    <citation type="journal article" date="2019" name="Int. J. Syst. Evol. Microbiol.">
        <title>The Global Catalogue of Microorganisms (GCM) 10K type strain sequencing project: providing services to taxonomists for standard genome sequencing and annotation.</title>
        <authorList>
            <consortium name="The Broad Institute Genomics Platform"/>
            <consortium name="The Broad Institute Genome Sequencing Center for Infectious Disease"/>
            <person name="Wu L."/>
            <person name="Ma J."/>
        </authorList>
    </citation>
    <scope>NUCLEOTIDE SEQUENCE [LARGE SCALE GENOMIC DNA]</scope>
    <source>
        <strain evidence="3">CGMCC 1.15809</strain>
    </source>
</reference>
<feature type="domain" description="EF-hand" evidence="1">
    <location>
        <begin position="4"/>
        <end position="39"/>
    </location>
</feature>
<name>A0ABW1FBE8_9ACTN</name>